<proteinExistence type="inferred from homology"/>
<dbReference type="Pfam" id="PF01255">
    <property type="entry name" value="Prenyltransf"/>
    <property type="match status" value="1"/>
</dbReference>
<evidence type="ECO:0008006" key="6">
    <source>
        <dbReference type="Google" id="ProtNLM"/>
    </source>
</evidence>
<keyword evidence="4" id="KW-0460">Magnesium</keyword>
<evidence type="ECO:0000256" key="4">
    <source>
        <dbReference type="ARBA" id="ARBA00022842"/>
    </source>
</evidence>
<evidence type="ECO:0000313" key="5">
    <source>
        <dbReference type="EMBL" id="SVA23952.1"/>
    </source>
</evidence>
<evidence type="ECO:0000256" key="2">
    <source>
        <dbReference type="ARBA" id="ARBA00022679"/>
    </source>
</evidence>
<dbReference type="InterPro" id="IPR036424">
    <property type="entry name" value="UPP_synth-like_sf"/>
</dbReference>
<sequence length="293" mass="34271">MGRMRKSLGRRIDSMAKWFLKFRLVSLPARAIANSSYAWSFISRTDRIRANRLRDRLKESELPQHISIIMDGNRRFAWNKEIERDLGHRHGKEKLKEVMDWIIDLEIPYLTVYALSTENIHERTPEELEALYDLYVTGLDEIAEDPRIHERGVKVQAMGRLEMLPERVREAIGNAQSRTEDYTNFLFTVCLAYGGREEIVDAVREVASDHAKGELALESIDTEQISSRMYTADLPDPDLVIRTSGEERISNFLLWQIAYSELHFTDVYWPSFSKEDLYEAIESYQSRRRRYGG</sequence>
<organism evidence="5">
    <name type="scientific">marine metagenome</name>
    <dbReference type="NCBI Taxonomy" id="408172"/>
    <lineage>
        <taxon>unclassified sequences</taxon>
        <taxon>metagenomes</taxon>
        <taxon>ecological metagenomes</taxon>
    </lineage>
</organism>
<evidence type="ECO:0000256" key="1">
    <source>
        <dbReference type="ARBA" id="ARBA00001946"/>
    </source>
</evidence>
<evidence type="ECO:0000256" key="3">
    <source>
        <dbReference type="ARBA" id="ARBA00022723"/>
    </source>
</evidence>
<dbReference type="HAMAP" id="MF_01139">
    <property type="entry name" value="ISPT"/>
    <property type="match status" value="1"/>
</dbReference>
<name>A0A381U6U2_9ZZZZ</name>
<dbReference type="GO" id="GO:0045547">
    <property type="term" value="F:ditrans,polycis-polyprenyl diphosphate synthase [(2E,6E)-farnesyl diphosphate specific] activity"/>
    <property type="evidence" value="ECO:0007669"/>
    <property type="project" value="TreeGrafter"/>
</dbReference>
<protein>
    <recommendedName>
        <fullName evidence="6">Undecaprenyl diphosphate synthase</fullName>
    </recommendedName>
</protein>
<dbReference type="PANTHER" id="PTHR10291:SF43">
    <property type="entry name" value="DEHYDRODOLICHYL DIPHOSPHATE SYNTHASE COMPLEX SUBUNIT DHDDS"/>
    <property type="match status" value="1"/>
</dbReference>
<dbReference type="InterPro" id="IPR018520">
    <property type="entry name" value="UPP_synth-like_CS"/>
</dbReference>
<keyword evidence="2" id="KW-0808">Transferase</keyword>
<dbReference type="SUPFAM" id="SSF64005">
    <property type="entry name" value="Undecaprenyl diphosphate synthase"/>
    <property type="match status" value="1"/>
</dbReference>
<comment type="cofactor">
    <cofactor evidence="1">
        <name>Mg(2+)</name>
        <dbReference type="ChEBI" id="CHEBI:18420"/>
    </cofactor>
</comment>
<dbReference type="CDD" id="cd00475">
    <property type="entry name" value="Cis_IPPS"/>
    <property type="match status" value="1"/>
</dbReference>
<gene>
    <name evidence="5" type="ORF">METZ01_LOCUS76806</name>
</gene>
<dbReference type="GO" id="GO:0046872">
    <property type="term" value="F:metal ion binding"/>
    <property type="evidence" value="ECO:0007669"/>
    <property type="project" value="UniProtKB-KW"/>
</dbReference>
<dbReference type="PROSITE" id="PS01066">
    <property type="entry name" value="UPP_SYNTHASE"/>
    <property type="match status" value="1"/>
</dbReference>
<accession>A0A381U6U2</accession>
<dbReference type="PANTHER" id="PTHR10291">
    <property type="entry name" value="DEHYDRODOLICHYL DIPHOSPHATE SYNTHASE FAMILY MEMBER"/>
    <property type="match status" value="1"/>
</dbReference>
<reference evidence="5" key="1">
    <citation type="submission" date="2018-05" db="EMBL/GenBank/DDBJ databases">
        <authorList>
            <person name="Lanie J.A."/>
            <person name="Ng W.-L."/>
            <person name="Kazmierczak K.M."/>
            <person name="Andrzejewski T.M."/>
            <person name="Davidsen T.M."/>
            <person name="Wayne K.J."/>
            <person name="Tettelin H."/>
            <person name="Glass J.I."/>
            <person name="Rusch D."/>
            <person name="Podicherti R."/>
            <person name="Tsui H.-C.T."/>
            <person name="Winkler M.E."/>
        </authorList>
    </citation>
    <scope>NUCLEOTIDE SEQUENCE</scope>
</reference>
<dbReference type="AlphaFoldDB" id="A0A381U6U2"/>
<dbReference type="GO" id="GO:0016094">
    <property type="term" value="P:polyprenol biosynthetic process"/>
    <property type="evidence" value="ECO:0007669"/>
    <property type="project" value="TreeGrafter"/>
</dbReference>
<dbReference type="InterPro" id="IPR001441">
    <property type="entry name" value="UPP_synth-like"/>
</dbReference>
<dbReference type="EMBL" id="UINC01005852">
    <property type="protein sequence ID" value="SVA23952.1"/>
    <property type="molecule type" value="Genomic_DNA"/>
</dbReference>
<keyword evidence="3" id="KW-0479">Metal-binding</keyword>
<dbReference type="NCBIfam" id="TIGR00055">
    <property type="entry name" value="uppS"/>
    <property type="match status" value="1"/>
</dbReference>
<dbReference type="Gene3D" id="3.40.1180.10">
    <property type="entry name" value="Decaprenyl diphosphate synthase-like"/>
    <property type="match status" value="1"/>
</dbReference>
<dbReference type="FunFam" id="3.40.1180.10:FF:000003">
    <property type="entry name" value="Isoprenyl transferase 2"/>
    <property type="match status" value="1"/>
</dbReference>